<reference evidence="3" key="1">
    <citation type="submission" date="2012-02" db="EMBL/GenBank/DDBJ databases">
        <title>The complete genome of Frateuria aurantia DSM 6220.</title>
        <authorList>
            <consortium name="US DOE Joint Genome Institute (JGI-PGF)"/>
            <person name="Lucas S."/>
            <person name="Copeland A."/>
            <person name="Lapidus A."/>
            <person name="Glavina del Rio T."/>
            <person name="Dalin E."/>
            <person name="Tice H."/>
            <person name="Bruce D."/>
            <person name="Goodwin L."/>
            <person name="Pitluck S."/>
            <person name="Peters L."/>
            <person name="Ovchinnikova G."/>
            <person name="Teshima H."/>
            <person name="Kyrpides N."/>
            <person name="Mavromatis K."/>
            <person name="Ivanova N."/>
            <person name="Brettin T."/>
            <person name="Detter J.C."/>
            <person name="Han C."/>
            <person name="Larimer F."/>
            <person name="Land M."/>
            <person name="Hauser L."/>
            <person name="Markowitz V."/>
            <person name="Cheng J.-F."/>
            <person name="Hugenholtz P."/>
            <person name="Woyke T."/>
            <person name="Wu D."/>
            <person name="Brambilla E."/>
            <person name="Klenk H.-P."/>
            <person name="Eisen J.A."/>
        </authorList>
    </citation>
    <scope>NUCLEOTIDE SEQUENCE</scope>
    <source>
        <strain evidence="3">DSM 6220</strain>
    </source>
</reference>
<organism evidence="3 4">
    <name type="scientific">Frateuria aurantia (strain ATCC 33424 / DSM 6220 / KCTC 2777 / LMG 1558 / NBRC 3245 / NCIMB 13370)</name>
    <name type="common">Acetobacter aurantius</name>
    <dbReference type="NCBI Taxonomy" id="767434"/>
    <lineage>
        <taxon>Bacteria</taxon>
        <taxon>Pseudomonadati</taxon>
        <taxon>Pseudomonadota</taxon>
        <taxon>Gammaproteobacteria</taxon>
        <taxon>Lysobacterales</taxon>
        <taxon>Rhodanobacteraceae</taxon>
        <taxon>Frateuria</taxon>
    </lineage>
</organism>
<dbReference type="KEGG" id="fau:Fraau_0734"/>
<dbReference type="SMART" id="SM00867">
    <property type="entry name" value="YceI"/>
    <property type="match status" value="1"/>
</dbReference>
<dbReference type="HOGENOM" id="CLU_071003_5_1_6"/>
<dbReference type="Proteomes" id="UP000005234">
    <property type="component" value="Chromosome"/>
</dbReference>
<dbReference type="SUPFAM" id="SSF101874">
    <property type="entry name" value="YceI-like"/>
    <property type="match status" value="1"/>
</dbReference>
<accession>H8KZA3</accession>
<dbReference type="InterPro" id="IPR036761">
    <property type="entry name" value="TTHA0802/YceI-like_sf"/>
</dbReference>
<dbReference type="Pfam" id="PF04264">
    <property type="entry name" value="YceI"/>
    <property type="match status" value="1"/>
</dbReference>
<protein>
    <recommendedName>
        <fullName evidence="2">Lipid/polyisoprenoid-binding YceI-like domain-containing protein</fullName>
    </recommendedName>
</protein>
<dbReference type="PANTHER" id="PTHR34406:SF1">
    <property type="entry name" value="PROTEIN YCEI"/>
    <property type="match status" value="1"/>
</dbReference>
<evidence type="ECO:0000256" key="1">
    <source>
        <dbReference type="SAM" id="SignalP"/>
    </source>
</evidence>
<feature type="signal peptide" evidence="1">
    <location>
        <begin position="1"/>
        <end position="21"/>
    </location>
</feature>
<dbReference type="InterPro" id="IPR007372">
    <property type="entry name" value="Lipid/polyisoprenoid-bd_YceI"/>
</dbReference>
<dbReference type="OrthoDB" id="1247465at2"/>
<dbReference type="Gene3D" id="2.40.128.110">
    <property type="entry name" value="Lipid/polyisoprenoid-binding, YceI-like"/>
    <property type="match status" value="1"/>
</dbReference>
<gene>
    <name evidence="3" type="ordered locus">Fraau_0734</name>
</gene>
<evidence type="ECO:0000313" key="3">
    <source>
        <dbReference type="EMBL" id="AFC85207.1"/>
    </source>
</evidence>
<dbReference type="eggNOG" id="COG2353">
    <property type="taxonomic scope" value="Bacteria"/>
</dbReference>
<proteinExistence type="predicted"/>
<evidence type="ECO:0000313" key="4">
    <source>
        <dbReference type="Proteomes" id="UP000005234"/>
    </source>
</evidence>
<feature type="chain" id="PRO_5003615484" description="Lipid/polyisoprenoid-binding YceI-like domain-containing protein" evidence="1">
    <location>
        <begin position="22"/>
        <end position="185"/>
    </location>
</feature>
<keyword evidence="4" id="KW-1185">Reference proteome</keyword>
<dbReference type="AlphaFoldDB" id="H8KZA3"/>
<keyword evidence="1" id="KW-0732">Signal</keyword>
<dbReference type="EMBL" id="CP003350">
    <property type="protein sequence ID" value="AFC85207.1"/>
    <property type="molecule type" value="Genomic_DNA"/>
</dbReference>
<feature type="domain" description="Lipid/polyisoprenoid-binding YceI-like" evidence="2">
    <location>
        <begin position="23"/>
        <end position="183"/>
    </location>
</feature>
<dbReference type="RefSeq" id="WP_014402213.1">
    <property type="nucleotide sequence ID" value="NC_017033.1"/>
</dbReference>
<sequence>MKILHKTLLAGLLSLPLLAQAADYQVVAAASTLKFHGTYQGEGFDGTFPQWKASIRYDPQHLDQSSFDVVISLANAATGDSNRDQSLPTADFFDAAHFPTAHFTTQSFRKAADGSILADGTLALKGHSHPVVLKVNFTPAGKGATLDVSTQLQRLDYGVGSGDYADTSVIGKDVDVSAHLQLTGP</sequence>
<dbReference type="PANTHER" id="PTHR34406">
    <property type="entry name" value="PROTEIN YCEI"/>
    <property type="match status" value="1"/>
</dbReference>
<dbReference type="STRING" id="767434.Fraau_0734"/>
<evidence type="ECO:0000259" key="2">
    <source>
        <dbReference type="SMART" id="SM00867"/>
    </source>
</evidence>
<name>H8KZA3_FRAAD</name>